<feature type="domain" description="N-acetyltransferase" evidence="12">
    <location>
        <begin position="55"/>
        <end position="227"/>
    </location>
</feature>
<gene>
    <name evidence="13" type="ordered locus">DEHA2B02816g</name>
</gene>
<dbReference type="CDD" id="cd04301">
    <property type="entry name" value="NAT_SF"/>
    <property type="match status" value="1"/>
</dbReference>
<dbReference type="InterPro" id="IPR039949">
    <property type="entry name" value="NAA40"/>
</dbReference>
<dbReference type="GeneID" id="8998167"/>
<dbReference type="OMA" id="RALNWYK"/>
<dbReference type="OrthoDB" id="424551at2759"/>
<evidence type="ECO:0000256" key="3">
    <source>
        <dbReference type="ARBA" id="ARBA00008870"/>
    </source>
</evidence>
<dbReference type="SUPFAM" id="SSF55729">
    <property type="entry name" value="Acyl-CoA N-acyltransferases (Nat)"/>
    <property type="match status" value="1"/>
</dbReference>
<dbReference type="Gene3D" id="3.40.630.30">
    <property type="match status" value="1"/>
</dbReference>
<dbReference type="eggNOG" id="KOG2488">
    <property type="taxonomic scope" value="Eukaryota"/>
</dbReference>
<evidence type="ECO:0000256" key="11">
    <source>
        <dbReference type="ARBA" id="ARBA00049524"/>
    </source>
</evidence>
<dbReference type="RefSeq" id="XP_002770067.1">
    <property type="nucleotide sequence ID" value="XM_002770021.1"/>
</dbReference>
<dbReference type="GO" id="GO:0005634">
    <property type="term" value="C:nucleus"/>
    <property type="evidence" value="ECO:0007669"/>
    <property type="project" value="UniProtKB-SubCell"/>
</dbReference>
<proteinExistence type="inferred from homology"/>
<evidence type="ECO:0000313" key="14">
    <source>
        <dbReference type="Proteomes" id="UP000000599"/>
    </source>
</evidence>
<comment type="similarity">
    <text evidence="3">Belongs to the acetyltransferase family. NAA40 subfamily.</text>
</comment>
<dbReference type="EMBL" id="CR382134">
    <property type="protein sequence ID" value="CAR65437.1"/>
    <property type="molecule type" value="Genomic_DNA"/>
</dbReference>
<reference evidence="13 14" key="1">
    <citation type="journal article" date="2004" name="Nature">
        <title>Genome evolution in yeasts.</title>
        <authorList>
            <consortium name="Genolevures"/>
            <person name="Dujon B."/>
            <person name="Sherman D."/>
            <person name="Fischer G."/>
            <person name="Durrens P."/>
            <person name="Casaregola S."/>
            <person name="Lafontaine I."/>
            <person name="de Montigny J."/>
            <person name="Marck C."/>
            <person name="Neuveglise C."/>
            <person name="Talla E."/>
            <person name="Goffard N."/>
            <person name="Frangeul L."/>
            <person name="Aigle M."/>
            <person name="Anthouard V."/>
            <person name="Babour A."/>
            <person name="Barbe V."/>
            <person name="Barnay S."/>
            <person name="Blanchin S."/>
            <person name="Beckerich J.M."/>
            <person name="Beyne E."/>
            <person name="Bleykasten C."/>
            <person name="Boisrame A."/>
            <person name="Boyer J."/>
            <person name="Cattolico L."/>
            <person name="Confanioleri F."/>
            <person name="de Daruvar A."/>
            <person name="Despons L."/>
            <person name="Fabre E."/>
            <person name="Fairhead C."/>
            <person name="Ferry-Dumazet H."/>
            <person name="Groppi A."/>
            <person name="Hantraye F."/>
            <person name="Hennequin C."/>
            <person name="Jauniaux N."/>
            <person name="Joyet P."/>
            <person name="Kachouri R."/>
            <person name="Kerrest A."/>
            <person name="Koszul R."/>
            <person name="Lemaire M."/>
            <person name="Lesur I."/>
            <person name="Ma L."/>
            <person name="Muller H."/>
            <person name="Nicaud J.M."/>
            <person name="Nikolski M."/>
            <person name="Oztas S."/>
            <person name="Ozier-Kalogeropoulos O."/>
            <person name="Pellenz S."/>
            <person name="Potier S."/>
            <person name="Richard G.F."/>
            <person name="Straub M.L."/>
            <person name="Suleau A."/>
            <person name="Swennene D."/>
            <person name="Tekaia F."/>
            <person name="Wesolowski-Louvel M."/>
            <person name="Westhof E."/>
            <person name="Wirth B."/>
            <person name="Zeniou-Meyer M."/>
            <person name="Zivanovic I."/>
            <person name="Bolotin-Fukuhara M."/>
            <person name="Thierry A."/>
            <person name="Bouchier C."/>
            <person name="Caudron B."/>
            <person name="Scarpelli C."/>
            <person name="Gaillardin C."/>
            <person name="Weissenbach J."/>
            <person name="Wincker P."/>
            <person name="Souciet J.L."/>
        </authorList>
    </citation>
    <scope>NUCLEOTIDE SEQUENCE [LARGE SCALE GENOMIC DNA]</scope>
    <source>
        <strain evidence="14">ATCC 36239 / CBS 767 / BCRC 21394 / JCM 1990 / NBRC 0083 / IGC 2968</strain>
    </source>
</reference>
<dbReference type="AlphaFoldDB" id="B5RT32"/>
<dbReference type="InterPro" id="IPR016181">
    <property type="entry name" value="Acyl_CoA_acyltransferase"/>
</dbReference>
<evidence type="ECO:0000256" key="2">
    <source>
        <dbReference type="ARBA" id="ARBA00004496"/>
    </source>
</evidence>
<accession>B5RT32</accession>
<comment type="catalytic activity">
    <reaction evidence="11">
        <text>N-terminal L-seryl-[histone H4] + acetyl-CoA = N-terminal N(alpha)-acetyl-L-seryl-[histone H4] + CoA + H(+)</text>
        <dbReference type="Rhea" id="RHEA:50596"/>
        <dbReference type="Rhea" id="RHEA-COMP:12740"/>
        <dbReference type="Rhea" id="RHEA-COMP:12743"/>
        <dbReference type="ChEBI" id="CHEBI:15378"/>
        <dbReference type="ChEBI" id="CHEBI:57287"/>
        <dbReference type="ChEBI" id="CHEBI:57288"/>
        <dbReference type="ChEBI" id="CHEBI:64738"/>
        <dbReference type="ChEBI" id="CHEBI:83690"/>
        <dbReference type="EC" id="2.3.1.257"/>
    </reaction>
</comment>
<organism evidence="13 14">
    <name type="scientific">Debaryomyces hansenii (strain ATCC 36239 / CBS 767 / BCRC 21394 / JCM 1990 / NBRC 0083 / IGC 2968)</name>
    <name type="common">Yeast</name>
    <name type="synonym">Torulaspora hansenii</name>
    <dbReference type="NCBI Taxonomy" id="284592"/>
    <lineage>
        <taxon>Eukaryota</taxon>
        <taxon>Fungi</taxon>
        <taxon>Dikarya</taxon>
        <taxon>Ascomycota</taxon>
        <taxon>Saccharomycotina</taxon>
        <taxon>Pichiomycetes</taxon>
        <taxon>Debaryomycetaceae</taxon>
        <taxon>Debaryomyces</taxon>
    </lineage>
</organism>
<evidence type="ECO:0000259" key="12">
    <source>
        <dbReference type="PROSITE" id="PS51186"/>
    </source>
</evidence>
<dbReference type="HOGENOM" id="CLU_051699_2_2_1"/>
<keyword evidence="9" id="KW-0012">Acyltransferase</keyword>
<evidence type="ECO:0000256" key="9">
    <source>
        <dbReference type="ARBA" id="ARBA00023315"/>
    </source>
</evidence>
<dbReference type="InterPro" id="IPR000182">
    <property type="entry name" value="GNAT_dom"/>
</dbReference>
<evidence type="ECO:0000256" key="1">
    <source>
        <dbReference type="ARBA" id="ARBA00004123"/>
    </source>
</evidence>
<keyword evidence="6" id="KW-0963">Cytoplasm</keyword>
<dbReference type="FunCoup" id="B5RT32">
    <property type="interactions" value="128"/>
</dbReference>
<dbReference type="KEGG" id="dha:DEHA2B02816g"/>
<comment type="subcellular location">
    <subcellularLocation>
        <location evidence="2">Cytoplasm</location>
    </subcellularLocation>
    <subcellularLocation>
        <location evidence="1">Nucleus</location>
    </subcellularLocation>
</comment>
<dbReference type="PANTHER" id="PTHR20531:SF1">
    <property type="entry name" value="N-ALPHA-ACETYLTRANSFERASE 40"/>
    <property type="match status" value="1"/>
</dbReference>
<protein>
    <recommendedName>
        <fullName evidence="5">N-alpha-acetyltransferase 40</fullName>
        <ecNumber evidence="4">2.3.1.257</ecNumber>
    </recommendedName>
</protein>
<dbReference type="PANTHER" id="PTHR20531">
    <property type="entry name" value="N-ALPHA-ACETYLTRANSFERASE 40"/>
    <property type="match status" value="1"/>
</dbReference>
<dbReference type="Pfam" id="PF13508">
    <property type="entry name" value="Acetyltransf_7"/>
    <property type="match status" value="1"/>
</dbReference>
<dbReference type="GO" id="GO:0043998">
    <property type="term" value="F:histone H2A acetyltransferase activity"/>
    <property type="evidence" value="ECO:0007669"/>
    <property type="project" value="InterPro"/>
</dbReference>
<sequence length="235" mass="27474">MSYDPIDVSDESSFDEDDEVFMKEISESVASVIPEIFPTEIQIVSTKGHCQLHYGPIHKMPKDVLVECLSLVESNLKSFYIKRHGLGWKSDKLKEMQETGLIYVWYTDSNNKLIGFISFMLSYSDQYKVLYLYEIHVAREYHSMKIGSQLIDKLHEFSYYLKTIVPKKPEYRNFNNDGTSLTVFSDNSMALQWYYKLGYQLTIDSPTDKVLRNTVVKPEYYLLIRFNHGLPNTHT</sequence>
<dbReference type="PROSITE" id="PS51186">
    <property type="entry name" value="GNAT"/>
    <property type="match status" value="1"/>
</dbReference>
<dbReference type="GO" id="GO:1990189">
    <property type="term" value="F:protein N-terminal-serine acetyltransferase activity"/>
    <property type="evidence" value="ECO:0007669"/>
    <property type="project" value="UniProtKB-EC"/>
</dbReference>
<evidence type="ECO:0000256" key="4">
    <source>
        <dbReference type="ARBA" id="ARBA00012950"/>
    </source>
</evidence>
<dbReference type="VEuPathDB" id="FungiDB:DEHA2B02816g"/>
<keyword evidence="8" id="KW-0539">Nucleus</keyword>
<evidence type="ECO:0000313" key="13">
    <source>
        <dbReference type="EMBL" id="CAR65437.1"/>
    </source>
</evidence>
<dbReference type="Proteomes" id="UP000000599">
    <property type="component" value="Chromosome B"/>
</dbReference>
<dbReference type="EC" id="2.3.1.257" evidence="4"/>
<name>B5RT32_DEBHA</name>
<dbReference type="STRING" id="284592.B5RT32"/>
<keyword evidence="14" id="KW-1185">Reference proteome</keyword>
<evidence type="ECO:0000256" key="5">
    <source>
        <dbReference type="ARBA" id="ARBA00015043"/>
    </source>
</evidence>
<evidence type="ECO:0000256" key="6">
    <source>
        <dbReference type="ARBA" id="ARBA00022490"/>
    </source>
</evidence>
<dbReference type="InParanoid" id="B5RT32"/>
<dbReference type="GO" id="GO:0010485">
    <property type="term" value="F:histone H4 acetyltransferase activity"/>
    <property type="evidence" value="ECO:0007669"/>
    <property type="project" value="InterPro"/>
</dbReference>
<keyword evidence="7" id="KW-0808">Transferase</keyword>
<dbReference type="GO" id="GO:0005737">
    <property type="term" value="C:cytoplasm"/>
    <property type="evidence" value="ECO:0007669"/>
    <property type="project" value="UniProtKB-SubCell"/>
</dbReference>
<evidence type="ECO:0000256" key="10">
    <source>
        <dbReference type="ARBA" id="ARBA00047821"/>
    </source>
</evidence>
<evidence type="ECO:0000256" key="7">
    <source>
        <dbReference type="ARBA" id="ARBA00022679"/>
    </source>
</evidence>
<comment type="catalytic activity">
    <reaction evidence="10">
        <text>N-terminal L-seryl-[histone H2A] + acetyl-CoA = N-terminal N(alpha)-acetyl-L-seryl-[histone H2A] + CoA + H(+)</text>
        <dbReference type="Rhea" id="RHEA:50600"/>
        <dbReference type="Rhea" id="RHEA-COMP:12742"/>
        <dbReference type="Rhea" id="RHEA-COMP:12744"/>
        <dbReference type="ChEBI" id="CHEBI:15378"/>
        <dbReference type="ChEBI" id="CHEBI:57287"/>
        <dbReference type="ChEBI" id="CHEBI:57288"/>
        <dbReference type="ChEBI" id="CHEBI:64738"/>
        <dbReference type="ChEBI" id="CHEBI:83690"/>
        <dbReference type="EC" id="2.3.1.257"/>
    </reaction>
</comment>
<evidence type="ECO:0000256" key="8">
    <source>
        <dbReference type="ARBA" id="ARBA00023242"/>
    </source>
</evidence>